<dbReference type="Gene3D" id="2.40.50.180">
    <property type="entry name" value="CheA-289, Domain 4"/>
    <property type="match status" value="2"/>
</dbReference>
<dbReference type="PANTHER" id="PTHR22617:SF23">
    <property type="entry name" value="CHEMOTAXIS PROTEIN CHEW"/>
    <property type="match status" value="1"/>
</dbReference>
<dbReference type="InterPro" id="IPR002545">
    <property type="entry name" value="CheW-lke_dom"/>
</dbReference>
<dbReference type="PANTHER" id="PTHR22617">
    <property type="entry name" value="CHEMOTAXIS SENSOR HISTIDINE KINASE-RELATED"/>
    <property type="match status" value="1"/>
</dbReference>
<accession>B0TG85</accession>
<dbReference type="HOGENOM" id="CLU_068402_0_0_9"/>
<evidence type="ECO:0000313" key="3">
    <source>
        <dbReference type="Proteomes" id="UP000008550"/>
    </source>
</evidence>
<dbReference type="Pfam" id="PF01584">
    <property type="entry name" value="CheW"/>
    <property type="match status" value="2"/>
</dbReference>
<dbReference type="PROSITE" id="PS50851">
    <property type="entry name" value="CHEW"/>
    <property type="match status" value="2"/>
</dbReference>
<keyword evidence="3" id="KW-1185">Reference proteome</keyword>
<gene>
    <name evidence="2" type="ORF">HM1_2024</name>
</gene>
<dbReference type="Proteomes" id="UP000008550">
    <property type="component" value="Chromosome"/>
</dbReference>
<dbReference type="KEGG" id="hmo:HM1_2024"/>
<dbReference type="OrthoDB" id="9794382at2"/>
<dbReference type="RefSeq" id="WP_012283081.1">
    <property type="nucleotide sequence ID" value="NC_010337.2"/>
</dbReference>
<dbReference type="GO" id="GO:0007165">
    <property type="term" value="P:signal transduction"/>
    <property type="evidence" value="ECO:0007669"/>
    <property type="project" value="InterPro"/>
</dbReference>
<dbReference type="AlphaFoldDB" id="B0TG85"/>
<feature type="domain" description="CheW-like" evidence="1">
    <location>
        <begin position="197"/>
        <end position="339"/>
    </location>
</feature>
<dbReference type="InterPro" id="IPR039315">
    <property type="entry name" value="CheW"/>
</dbReference>
<feature type="domain" description="CheW-like" evidence="1">
    <location>
        <begin position="8"/>
        <end position="149"/>
    </location>
</feature>
<reference evidence="2 3" key="1">
    <citation type="journal article" date="2008" name="J. Bacteriol.">
        <title>The genome of Heliobacterium modesticaldum, a phototrophic representative of the Firmicutes containing the simplest photosynthetic apparatus.</title>
        <authorList>
            <person name="Sattley W.M."/>
            <person name="Madigan M.T."/>
            <person name="Swingley W.D."/>
            <person name="Cheung P.C."/>
            <person name="Clocksin K.M."/>
            <person name="Conrad A.L."/>
            <person name="Dejesa L.C."/>
            <person name="Honchak B.M."/>
            <person name="Jung D.O."/>
            <person name="Karbach L.E."/>
            <person name="Kurdoglu A."/>
            <person name="Lahiri S."/>
            <person name="Mastrian S.D."/>
            <person name="Page L.E."/>
            <person name="Taylor H.L."/>
            <person name="Wang Z.T."/>
            <person name="Raymond J."/>
            <person name="Chen M."/>
            <person name="Blankenship R.E."/>
            <person name="Touchman J.W."/>
        </authorList>
    </citation>
    <scope>NUCLEOTIDE SEQUENCE [LARGE SCALE GENOMIC DNA]</scope>
    <source>
        <strain evidence="3">ATCC 51547 / Ice1</strain>
    </source>
</reference>
<dbReference type="InterPro" id="IPR036061">
    <property type="entry name" value="CheW-like_dom_sf"/>
</dbReference>
<dbReference type="SUPFAM" id="SSF50341">
    <property type="entry name" value="CheW-like"/>
    <property type="match status" value="2"/>
</dbReference>
<evidence type="ECO:0000313" key="2">
    <source>
        <dbReference type="EMBL" id="ABZ84581.1"/>
    </source>
</evidence>
<proteinExistence type="predicted"/>
<sequence length="345" mass="38476">MRGNEKAPVAYMILPHRGQRYALPAVAVRQISDLPYLQPAKEYPPPVAGLLRWRDQVIPVLALDRCLGRRDRPMSLTDRLVILEAEGKHFGLVVEDCCEMREFSDDLFDLPVTFRGASPFPSYMKQAFSDQEGLCFVIDLSRLLAEAVDEANRLEADQVPDDGAAADRPWTAEERRILLTRARALRQGEEKSDEEGTRTGAVVVIGQERFWIDIDLVREFASADPLIPIPCTPPFVAGVSKLRGQLITVFDLRPLLGATKEGTSREAGRLVVIEAEGVLVGLLVEEVIDVVSIRPEKIRLSPLALQTIPEEYAGGEVQYREKERATILDVARILNEGDLVIQEEV</sequence>
<dbReference type="EMBL" id="CP000930">
    <property type="protein sequence ID" value="ABZ84581.1"/>
    <property type="molecule type" value="Genomic_DNA"/>
</dbReference>
<protein>
    <submittedName>
        <fullName evidence="2">Chew-like family protein</fullName>
    </submittedName>
</protein>
<dbReference type="Gene3D" id="2.30.30.40">
    <property type="entry name" value="SH3 Domains"/>
    <property type="match status" value="2"/>
</dbReference>
<evidence type="ECO:0000259" key="1">
    <source>
        <dbReference type="PROSITE" id="PS50851"/>
    </source>
</evidence>
<name>B0TG85_HELMI</name>
<dbReference type="eggNOG" id="COG0835">
    <property type="taxonomic scope" value="Bacteria"/>
</dbReference>
<organism evidence="2 3">
    <name type="scientific">Heliobacterium modesticaldum (strain ATCC 51547 / Ice1)</name>
    <dbReference type="NCBI Taxonomy" id="498761"/>
    <lineage>
        <taxon>Bacteria</taxon>
        <taxon>Bacillati</taxon>
        <taxon>Bacillota</taxon>
        <taxon>Clostridia</taxon>
        <taxon>Eubacteriales</taxon>
        <taxon>Heliobacteriaceae</taxon>
        <taxon>Heliomicrobium</taxon>
    </lineage>
</organism>
<dbReference type="STRING" id="498761.HM1_2024"/>
<dbReference type="GO" id="GO:0005829">
    <property type="term" value="C:cytosol"/>
    <property type="evidence" value="ECO:0007669"/>
    <property type="project" value="TreeGrafter"/>
</dbReference>
<dbReference type="GO" id="GO:0006935">
    <property type="term" value="P:chemotaxis"/>
    <property type="evidence" value="ECO:0007669"/>
    <property type="project" value="InterPro"/>
</dbReference>
<dbReference type="SMART" id="SM00260">
    <property type="entry name" value="CheW"/>
    <property type="match status" value="2"/>
</dbReference>